<name>S4NC78_9LACO</name>
<comment type="caution">
    <text evidence="2">The sequence shown here is derived from an EMBL/GenBank/DDBJ whole genome shotgun (WGS) entry which is preliminary data.</text>
</comment>
<sequence length="123" mass="13969">MTMYCISLLSGNQESTDDQKPDEPHLYEGKTPQYDVEVEPGTYHYDPVTGKTDVPIDEFDLYMLYTIDNLPRGQKLKLNPTDQALTDKLKSPAGHWDQFPPAVQHLPMVWTIGGHGLVLLRIK</sequence>
<dbReference type="eggNOG" id="ENOG5030B75">
    <property type="taxonomic scope" value="Bacteria"/>
</dbReference>
<keyword evidence="3" id="KW-1185">Reference proteome</keyword>
<evidence type="ECO:0000313" key="2">
    <source>
        <dbReference type="EMBL" id="GAD16394.1"/>
    </source>
</evidence>
<evidence type="ECO:0000256" key="1">
    <source>
        <dbReference type="SAM" id="MobiDB-lite"/>
    </source>
</evidence>
<feature type="compositionally biased region" description="Basic and acidic residues" evidence="1">
    <location>
        <begin position="17"/>
        <end position="28"/>
    </location>
</feature>
<feature type="region of interest" description="Disordered" evidence="1">
    <location>
        <begin position="10"/>
        <end position="29"/>
    </location>
</feature>
<dbReference type="STRING" id="1423780.FD05_GL000308"/>
<evidence type="ECO:0000313" key="3">
    <source>
        <dbReference type="Proteomes" id="UP000016361"/>
    </source>
</evidence>
<proteinExistence type="predicted"/>
<accession>S4NC78</accession>
<protein>
    <submittedName>
        <fullName evidence="2">Uncharacterized protein</fullName>
    </submittedName>
</protein>
<gene>
    <name evidence="2" type="ORF">LOT_0932</name>
</gene>
<reference evidence="3" key="1">
    <citation type="journal article" date="2013" name="Genome Announc.">
        <title>Draft Genome Sequence of D-Branched-Chain Amino Acid Producer Lactobacillus otakiensis JCM 15040T, Isolated from a Traditional Japanese Pickle.</title>
        <authorList>
            <person name="Doi K."/>
            <person name="Mori K."/>
            <person name="Mutaguchi Y."/>
            <person name="Tashiro K."/>
            <person name="Fujino Y."/>
            <person name="Ohmori T."/>
            <person name="Kuhara S."/>
            <person name="Ohshima T."/>
        </authorList>
    </citation>
    <scope>NUCLEOTIDE SEQUENCE [LARGE SCALE GENOMIC DNA]</scope>
    <source>
        <strain evidence="3">JCM 15040</strain>
    </source>
</reference>
<dbReference type="Proteomes" id="UP000016361">
    <property type="component" value="Unassembled WGS sequence"/>
</dbReference>
<organism evidence="2 3">
    <name type="scientific">Lentilactobacillus otakiensis DSM 19908 = JCM 15040</name>
    <dbReference type="NCBI Taxonomy" id="1423780"/>
    <lineage>
        <taxon>Bacteria</taxon>
        <taxon>Bacillati</taxon>
        <taxon>Bacillota</taxon>
        <taxon>Bacilli</taxon>
        <taxon>Lactobacillales</taxon>
        <taxon>Lactobacillaceae</taxon>
        <taxon>Lentilactobacillus</taxon>
    </lineage>
</organism>
<dbReference type="AlphaFoldDB" id="S4NC78"/>
<dbReference type="EMBL" id="BASH01000002">
    <property type="protein sequence ID" value="GAD16394.1"/>
    <property type="molecule type" value="Genomic_DNA"/>
</dbReference>